<dbReference type="RefSeq" id="WP_377360337.1">
    <property type="nucleotide sequence ID" value="NZ_JBHTCM010000019.1"/>
</dbReference>
<dbReference type="EMBL" id="JBHTCM010000019">
    <property type="protein sequence ID" value="MFC7334792.1"/>
    <property type="molecule type" value="Genomic_DNA"/>
</dbReference>
<protein>
    <recommendedName>
        <fullName evidence="3">Replication initiation factor</fullName>
    </recommendedName>
</protein>
<name>A0ABW2KXJ6_9PROT</name>
<sequence>MTLRPFYWNFDGLDVAFQGRIPQPLVEALEAAKVEAQNSRAPVLLDWRGEAMHVAESGAKGGYAYRCDTGPTGATWFFGRNQNPANWNIRVSVKSNALACRGLGGVRAGLYRFLAAIGAQVLAASVSRVDYCLDFLASDIEAATGEAFTLNPTAFVMHSHTSRADHDDDAGIQMHGVSGRYTSVTCGKMPGRQVILYEKSREVRQKQKPEWWAHWNAARSTRTLPPLGGDETVWRLELRAGKAHLKERWGVSSWADLDDRLGDLFARALADIRYTVPSPTDSERCRWPDHPLWTAARAALTTDLGEMMTGAGPGVVKQVRRSHLRQIMEAQIKGLVATYAVARGLEADADLLATETAAMVRSHVRTDRDRFDAGRARSARRYRFIG</sequence>
<evidence type="ECO:0000313" key="2">
    <source>
        <dbReference type="Proteomes" id="UP001596456"/>
    </source>
</evidence>
<keyword evidence="2" id="KW-1185">Reference proteome</keyword>
<reference evidence="2" key="1">
    <citation type="journal article" date="2019" name="Int. J. Syst. Evol. Microbiol.">
        <title>The Global Catalogue of Microorganisms (GCM) 10K type strain sequencing project: providing services to taxonomists for standard genome sequencing and annotation.</title>
        <authorList>
            <consortium name="The Broad Institute Genomics Platform"/>
            <consortium name="The Broad Institute Genome Sequencing Center for Infectious Disease"/>
            <person name="Wu L."/>
            <person name="Ma J."/>
        </authorList>
    </citation>
    <scope>NUCLEOTIDE SEQUENCE [LARGE SCALE GENOMIC DNA]</scope>
    <source>
        <strain evidence="2">CGMCC 1.16275</strain>
    </source>
</reference>
<evidence type="ECO:0008006" key="3">
    <source>
        <dbReference type="Google" id="ProtNLM"/>
    </source>
</evidence>
<organism evidence="1 2">
    <name type="scientific">Rhodocista pekingensis</name>
    <dbReference type="NCBI Taxonomy" id="201185"/>
    <lineage>
        <taxon>Bacteria</taxon>
        <taxon>Pseudomonadati</taxon>
        <taxon>Pseudomonadota</taxon>
        <taxon>Alphaproteobacteria</taxon>
        <taxon>Rhodospirillales</taxon>
        <taxon>Azospirillaceae</taxon>
        <taxon>Rhodocista</taxon>
    </lineage>
</organism>
<evidence type="ECO:0000313" key="1">
    <source>
        <dbReference type="EMBL" id="MFC7334792.1"/>
    </source>
</evidence>
<dbReference type="Proteomes" id="UP001596456">
    <property type="component" value="Unassembled WGS sequence"/>
</dbReference>
<gene>
    <name evidence="1" type="ORF">ACFQPS_16620</name>
</gene>
<accession>A0ABW2KXJ6</accession>
<proteinExistence type="predicted"/>
<comment type="caution">
    <text evidence="1">The sequence shown here is derived from an EMBL/GenBank/DDBJ whole genome shotgun (WGS) entry which is preliminary data.</text>
</comment>